<organism evidence="1 2">
    <name type="scientific">Pristionchus mayeri</name>
    <dbReference type="NCBI Taxonomy" id="1317129"/>
    <lineage>
        <taxon>Eukaryota</taxon>
        <taxon>Metazoa</taxon>
        <taxon>Ecdysozoa</taxon>
        <taxon>Nematoda</taxon>
        <taxon>Chromadorea</taxon>
        <taxon>Rhabditida</taxon>
        <taxon>Rhabditina</taxon>
        <taxon>Diplogasteromorpha</taxon>
        <taxon>Diplogasteroidea</taxon>
        <taxon>Neodiplogasteridae</taxon>
        <taxon>Pristionchus</taxon>
    </lineage>
</organism>
<comment type="caution">
    <text evidence="1">The sequence shown here is derived from an EMBL/GenBank/DDBJ whole genome shotgun (WGS) entry which is preliminary data.</text>
</comment>
<gene>
    <name evidence="1" type="ORF">PMAYCL1PPCAC_06945</name>
</gene>
<evidence type="ECO:0000313" key="2">
    <source>
        <dbReference type="Proteomes" id="UP001328107"/>
    </source>
</evidence>
<evidence type="ECO:0000313" key="1">
    <source>
        <dbReference type="EMBL" id="GMR36750.1"/>
    </source>
</evidence>
<accession>A0AAN4ZGU2</accession>
<dbReference type="AlphaFoldDB" id="A0AAN4ZGU2"/>
<feature type="non-terminal residue" evidence="1">
    <location>
        <position position="1"/>
    </location>
</feature>
<dbReference type="EMBL" id="BTRK01000002">
    <property type="protein sequence ID" value="GMR36750.1"/>
    <property type="molecule type" value="Genomic_DNA"/>
</dbReference>
<evidence type="ECO:0008006" key="3">
    <source>
        <dbReference type="Google" id="ProtNLM"/>
    </source>
</evidence>
<keyword evidence="2" id="KW-1185">Reference proteome</keyword>
<sequence>VPILRDSSSQLPDIPDDILYHLIDCIGPVQFLHSGWDRVSRGFSSILDRRLNIAKDFDFRSILCDGIDVSCPPTFNFCLTFIVSRLWNVQRATMPMSILMRLVQSPDESLRFPRLKSLTVIINQDDNHLIARSALSFRERKTAKDTLLFTSVDELSLEIEVNDDFNLPHSEFRRFTSFIKQFSTEWNLRLVDATRKGQGWCPPCEIYLKRESFFVTYVRCINDMGVLLNQLKLEECNGDSNKSIHMHHEYKKCNHLYVLYTIGFTASAVEESFPALQSITIKEQPHSMLHQYFANAPSLASIRILKIDDDTVESVNF</sequence>
<protein>
    <recommendedName>
        <fullName evidence="3">F-box domain-containing protein</fullName>
    </recommendedName>
</protein>
<proteinExistence type="predicted"/>
<dbReference type="Proteomes" id="UP001328107">
    <property type="component" value="Unassembled WGS sequence"/>
</dbReference>
<reference evidence="2" key="1">
    <citation type="submission" date="2022-10" db="EMBL/GenBank/DDBJ databases">
        <title>Genome assembly of Pristionchus species.</title>
        <authorList>
            <person name="Yoshida K."/>
            <person name="Sommer R.J."/>
        </authorList>
    </citation>
    <scope>NUCLEOTIDE SEQUENCE [LARGE SCALE GENOMIC DNA]</scope>
    <source>
        <strain evidence="2">RS5460</strain>
    </source>
</reference>
<name>A0AAN4ZGU2_9BILA</name>